<protein>
    <submittedName>
        <fullName evidence="1">Uncharacterized protein</fullName>
    </submittedName>
</protein>
<accession>A0ACC2PIK8</accession>
<evidence type="ECO:0000313" key="1">
    <source>
        <dbReference type="EMBL" id="KAJ8682661.1"/>
    </source>
</evidence>
<proteinExistence type="predicted"/>
<comment type="caution">
    <text evidence="1">The sequence shown here is derived from an EMBL/GenBank/DDBJ whole genome shotgun (WGS) entry which is preliminary data.</text>
</comment>
<evidence type="ECO:0000313" key="2">
    <source>
        <dbReference type="Proteomes" id="UP001239111"/>
    </source>
</evidence>
<keyword evidence="2" id="KW-1185">Reference proteome</keyword>
<organism evidence="1 2">
    <name type="scientific">Eretmocerus hayati</name>
    <dbReference type="NCBI Taxonomy" id="131215"/>
    <lineage>
        <taxon>Eukaryota</taxon>
        <taxon>Metazoa</taxon>
        <taxon>Ecdysozoa</taxon>
        <taxon>Arthropoda</taxon>
        <taxon>Hexapoda</taxon>
        <taxon>Insecta</taxon>
        <taxon>Pterygota</taxon>
        <taxon>Neoptera</taxon>
        <taxon>Endopterygota</taxon>
        <taxon>Hymenoptera</taxon>
        <taxon>Apocrita</taxon>
        <taxon>Proctotrupomorpha</taxon>
        <taxon>Chalcidoidea</taxon>
        <taxon>Aphelinidae</taxon>
        <taxon>Aphelininae</taxon>
        <taxon>Eretmocerus</taxon>
    </lineage>
</organism>
<dbReference type="EMBL" id="CM056741">
    <property type="protein sequence ID" value="KAJ8682661.1"/>
    <property type="molecule type" value="Genomic_DNA"/>
</dbReference>
<dbReference type="Proteomes" id="UP001239111">
    <property type="component" value="Chromosome 1"/>
</dbReference>
<reference evidence="1" key="1">
    <citation type="submission" date="2023-04" db="EMBL/GenBank/DDBJ databases">
        <title>A chromosome-level genome assembly of the parasitoid wasp Eretmocerus hayati.</title>
        <authorList>
            <person name="Zhong Y."/>
            <person name="Liu S."/>
            <person name="Liu Y."/>
        </authorList>
    </citation>
    <scope>NUCLEOTIDE SEQUENCE</scope>
    <source>
        <strain evidence="1">ZJU_SS_LIU_2023</strain>
    </source>
</reference>
<gene>
    <name evidence="1" type="ORF">QAD02_018453</name>
</gene>
<sequence length="276" mass="31420">MVYMSDTTKSGMIISPNYPNPYPAQTTCTYNFRGREKERVQVIFQDFEVYRSPEATNDCESVDSIVASVPVDGQMERIDSFCGETSPRPIMSNGPRLLLEFKGVTSSRQARGFKAIYTFIENFGMTTGRQDPTYPCAFNFSSNETANGTFTSPNYPGFYPRDTECHYFFNGQPNERVHLHFLDFDVEGVLPCDARSASDFVEFSNYLTRDPKYSRHCGIHDTEFDVESDNSFFHVTFKSNERNDGTGFNASYVFVKNQEISTVRTPLSATDRLHSE</sequence>
<name>A0ACC2PIK8_9HYME</name>